<proteinExistence type="inferred from homology"/>
<keyword evidence="5" id="KW-0687">Ribonucleoprotein</keyword>
<accession>U1GW96</accession>
<dbReference type="OrthoDB" id="270763at2759"/>
<keyword evidence="3" id="KW-0689">Ribosomal protein</keyword>
<dbReference type="HOGENOM" id="CLU_394326_0_0_1"/>
<evidence type="ECO:0000256" key="2">
    <source>
        <dbReference type="ARBA" id="ARBA00009254"/>
    </source>
</evidence>
<keyword evidence="4" id="KW-0496">Mitochondrion</keyword>
<keyword evidence="11" id="KW-1185">Reference proteome</keyword>
<comment type="subcellular location">
    <subcellularLocation>
        <location evidence="1">Mitochondrion</location>
    </subcellularLocation>
</comment>
<evidence type="ECO:0000256" key="5">
    <source>
        <dbReference type="ARBA" id="ARBA00023274"/>
    </source>
</evidence>
<comment type="similarity">
    <text evidence="2">Belongs to the universal ribosomal protein uL29 family.</text>
</comment>
<organism evidence="10 11">
    <name type="scientific">Endocarpon pusillum (strain Z07020 / HMAS-L-300199)</name>
    <name type="common">Lichen-forming fungus</name>
    <dbReference type="NCBI Taxonomy" id="1263415"/>
    <lineage>
        <taxon>Eukaryota</taxon>
        <taxon>Fungi</taxon>
        <taxon>Dikarya</taxon>
        <taxon>Ascomycota</taxon>
        <taxon>Pezizomycotina</taxon>
        <taxon>Eurotiomycetes</taxon>
        <taxon>Chaetothyriomycetidae</taxon>
        <taxon>Verrucariales</taxon>
        <taxon>Verrucariaceae</taxon>
        <taxon>Endocarpon</taxon>
    </lineage>
</organism>
<evidence type="ECO:0000313" key="11">
    <source>
        <dbReference type="Proteomes" id="UP000019373"/>
    </source>
</evidence>
<evidence type="ECO:0000256" key="4">
    <source>
        <dbReference type="ARBA" id="ARBA00023128"/>
    </source>
</evidence>
<feature type="compositionally biased region" description="Acidic residues" evidence="9">
    <location>
        <begin position="677"/>
        <end position="689"/>
    </location>
</feature>
<dbReference type="InterPro" id="IPR010729">
    <property type="entry name" value="Ribosomal_uL29_mit"/>
</dbReference>
<sequence length="699" mass="79156">MDQIPALVNSCASASVYNETNNTSNVMAPSEELPNSASKDQAPTLVKRFASLSVSDDGDTTSTTSEAKSPNLDTLPNELLDKIFEESLELNMTLTSTIIAAKLSRRRRLARSLTLLSFCPSDVANNLNLNPVPICGPLGLSHPLTEDDRRVLQRHVLNGDWLTVNMLKLAVGEIHEAYIQKHWVDAGIETKPSYIRAFEERWLASNGVMERKLELCGVDAFREDVSFVIEDPFVIELNSVEELDSDQYDAFDVLQVVVVSDRLLAPPITDSKLELLYFLWRSQSATARWQMTFSESVMRQAVQHAISTGDPDCTCLLVDIMSHSTPDGSSSSVKVEDFLTAAKYNQARILQTLMEFDSRDFPRTDPSMKRWARAARNKGDGFGAIVLEFMRAQNVQPGRHSFSTFLFRSGYVPYNFPLWNAVLDMTNVLAGATIFNSSTPQPTTTHNLHHGQPLRAQALALRPNGLKIHATRLPRASPPTLPLSHHLQHRIPNLSPPPPPTPLLHHSPPTNPPPQPREEQIARRVRHPAHRATRAPVHVEIRKEFPTRDDHGLWGFFNEKRTAMTAPEDLDAHGRAWTVDELAKKNWNDLWTLWWRCVRERNYLATEANERHRVAAGYGEAESKERVAVVMKTMRRIRNVLRDRQYAYDEAQNIVDTAEFWREEIEANKLETREDDFSSLEGEDSEDLLEQLKEQRPMA</sequence>
<evidence type="ECO:0000256" key="7">
    <source>
        <dbReference type="ARBA" id="ARBA00035289"/>
    </source>
</evidence>
<feature type="region of interest" description="Disordered" evidence="9">
    <location>
        <begin position="472"/>
        <end position="533"/>
    </location>
</feature>
<dbReference type="GO" id="GO:0003735">
    <property type="term" value="F:structural constituent of ribosome"/>
    <property type="evidence" value="ECO:0007669"/>
    <property type="project" value="InterPro"/>
</dbReference>
<dbReference type="GO" id="GO:0005762">
    <property type="term" value="C:mitochondrial large ribosomal subunit"/>
    <property type="evidence" value="ECO:0007669"/>
    <property type="project" value="TreeGrafter"/>
</dbReference>
<dbReference type="GO" id="GO:0032543">
    <property type="term" value="P:mitochondrial translation"/>
    <property type="evidence" value="ECO:0007669"/>
    <property type="project" value="TreeGrafter"/>
</dbReference>
<dbReference type="EMBL" id="KE720721">
    <property type="protein sequence ID" value="ERF76753.1"/>
    <property type="molecule type" value="Genomic_DNA"/>
</dbReference>
<dbReference type="InterPro" id="IPR038340">
    <property type="entry name" value="MRP-L47_sf"/>
</dbReference>
<dbReference type="PANTHER" id="PTHR21183:SF18">
    <property type="entry name" value="LARGE RIBOSOMAL SUBUNIT PROTEIN UL29M"/>
    <property type="match status" value="1"/>
</dbReference>
<comment type="subunit">
    <text evidence="6">Component of the mitochondrial large ribosomal subunit. Mature mitochondrial ribosomes consist of a small (37S) and a large (54S) subunit. The 37S subunit contains at least 33 different proteins and 1 molecule of RNA (15S). The 54S subunit contains at least 45 different proteins and 1 molecule of RNA (21S).</text>
</comment>
<evidence type="ECO:0000256" key="9">
    <source>
        <dbReference type="SAM" id="MobiDB-lite"/>
    </source>
</evidence>
<dbReference type="Pfam" id="PF06984">
    <property type="entry name" value="MRP-L47"/>
    <property type="match status" value="1"/>
</dbReference>
<protein>
    <recommendedName>
        <fullName evidence="7">Large ribosomal subunit protein uL29m</fullName>
    </recommendedName>
    <alternativeName>
        <fullName evidence="8">54S ribosomal protein L4, mitochondrial</fullName>
    </alternativeName>
</protein>
<dbReference type="PANTHER" id="PTHR21183">
    <property type="entry name" value="RIBOSOMAL PROTEIN L47, MITOCHONDRIAL-RELATED"/>
    <property type="match status" value="1"/>
</dbReference>
<evidence type="ECO:0000256" key="3">
    <source>
        <dbReference type="ARBA" id="ARBA00022980"/>
    </source>
</evidence>
<feature type="compositionally biased region" description="Basic residues" evidence="9">
    <location>
        <begin position="523"/>
        <end position="533"/>
    </location>
</feature>
<dbReference type="GeneID" id="19237346"/>
<dbReference type="RefSeq" id="XP_007785965.1">
    <property type="nucleotide sequence ID" value="XM_007787775.1"/>
</dbReference>
<dbReference type="eggNOG" id="KOG3331">
    <property type="taxonomic scope" value="Eukaryota"/>
</dbReference>
<evidence type="ECO:0000256" key="1">
    <source>
        <dbReference type="ARBA" id="ARBA00004173"/>
    </source>
</evidence>
<evidence type="ECO:0000256" key="8">
    <source>
        <dbReference type="ARBA" id="ARBA00035399"/>
    </source>
</evidence>
<dbReference type="AlphaFoldDB" id="U1GW96"/>
<dbReference type="Gene3D" id="6.10.330.20">
    <property type="match status" value="1"/>
</dbReference>
<reference evidence="11" key="1">
    <citation type="journal article" date="2014" name="BMC Genomics">
        <title>Genome characteristics reveal the impact of lichenization on lichen-forming fungus Endocarpon pusillum Hedwig (Verrucariales, Ascomycota).</title>
        <authorList>
            <person name="Wang Y.-Y."/>
            <person name="Liu B."/>
            <person name="Zhang X.-Y."/>
            <person name="Zhou Q.-M."/>
            <person name="Zhang T."/>
            <person name="Li H."/>
            <person name="Yu Y.-F."/>
            <person name="Zhang X.-L."/>
            <person name="Hao X.-Y."/>
            <person name="Wang M."/>
            <person name="Wang L."/>
            <person name="Wei J.-C."/>
        </authorList>
    </citation>
    <scope>NUCLEOTIDE SEQUENCE [LARGE SCALE GENOMIC DNA]</scope>
    <source>
        <strain evidence="11">Z07020 / HMAS-L-300199</strain>
    </source>
</reference>
<evidence type="ECO:0000256" key="6">
    <source>
        <dbReference type="ARBA" id="ARBA00026009"/>
    </source>
</evidence>
<feature type="compositionally biased region" description="Basic and acidic residues" evidence="9">
    <location>
        <begin position="690"/>
        <end position="699"/>
    </location>
</feature>
<feature type="region of interest" description="Disordered" evidence="9">
    <location>
        <begin position="53"/>
        <end position="72"/>
    </location>
</feature>
<dbReference type="Proteomes" id="UP000019373">
    <property type="component" value="Unassembled WGS sequence"/>
</dbReference>
<gene>
    <name evidence="10" type="ORF">EPUS_02292</name>
</gene>
<evidence type="ECO:0000313" key="10">
    <source>
        <dbReference type="EMBL" id="ERF76753.1"/>
    </source>
</evidence>
<feature type="region of interest" description="Disordered" evidence="9">
    <location>
        <begin position="672"/>
        <end position="699"/>
    </location>
</feature>
<name>U1GW96_ENDPU</name>